<keyword evidence="3" id="KW-1185">Reference proteome</keyword>
<gene>
    <name evidence="2" type="ORF">OXX778_LOCUS19477</name>
</gene>
<sequence>MIMKFFLVFFSILKYTQSQHTCKCDITQLEQIESLNNRFKRIRIEEPNGFNKYSLTLLSQNKNVDCFSKSVYTNNKCISCSSDGWSDFYDCPIISCDKEDVKDPFVIETPTISSLDQNLFQTEQALAVYNFSPGKKICKYCQPNGQWSKFADTNNCLRITRPKSKCKLSDLIILEEKQLDYVRLHMETPEGFKIERTSSEIPSNSIIVYQSYLGTLAGIYRDINFEPADSFRKKYCRYCENGIWSEIESCIEFKCNKDLLTGTPQLFIIDKNQKVLSENQTFFKPNSVLAVYHFGSDKFCKKCQENGEWSKYSSPDLCKFKPKEKLNSEIRTDKFMQKLYKNETYCSLKDQKAIYLVLPNKKRVLKNSEISDKILAPSRSLIFTQTEKCSQCINGQWSAQSECEFNYCIRDEVENGVFKRSDMSLVEDSQNIFQPGTVLVEYSLTETTKLCRICELVNGSKAQWSKFSASSLCIAENAFFKNPQKLKLAPKFCFLNEKIEKSDYIFQNVVSWNVKFYLNRDPIPDSSMAVYLKERKYWCSKCVNGKWETDFEKCPIEFTIKKCDPRKVFNANYFVFASDGMLLSESEKNELIYPGEVMAVYEFGLQKFCKECHPDGFWSALPTYKLCNKVNWSL</sequence>
<proteinExistence type="predicted"/>
<evidence type="ECO:0000313" key="3">
    <source>
        <dbReference type="Proteomes" id="UP000663879"/>
    </source>
</evidence>
<dbReference type="Proteomes" id="UP000663879">
    <property type="component" value="Unassembled WGS sequence"/>
</dbReference>
<comment type="caution">
    <text evidence="2">The sequence shown here is derived from an EMBL/GenBank/DDBJ whole genome shotgun (WGS) entry which is preliminary data.</text>
</comment>
<dbReference type="OrthoDB" id="10029173at2759"/>
<feature type="chain" id="PRO_5032819199" evidence="1">
    <location>
        <begin position="19"/>
        <end position="634"/>
    </location>
</feature>
<dbReference type="AlphaFoldDB" id="A0A814LGH2"/>
<feature type="signal peptide" evidence="1">
    <location>
        <begin position="1"/>
        <end position="18"/>
    </location>
</feature>
<evidence type="ECO:0000256" key="1">
    <source>
        <dbReference type="SAM" id="SignalP"/>
    </source>
</evidence>
<dbReference type="EMBL" id="CAJNOC010005915">
    <property type="protein sequence ID" value="CAF1065445.1"/>
    <property type="molecule type" value="Genomic_DNA"/>
</dbReference>
<organism evidence="2 3">
    <name type="scientific">Brachionus calyciflorus</name>
    <dbReference type="NCBI Taxonomy" id="104777"/>
    <lineage>
        <taxon>Eukaryota</taxon>
        <taxon>Metazoa</taxon>
        <taxon>Spiralia</taxon>
        <taxon>Gnathifera</taxon>
        <taxon>Rotifera</taxon>
        <taxon>Eurotatoria</taxon>
        <taxon>Monogononta</taxon>
        <taxon>Pseudotrocha</taxon>
        <taxon>Ploima</taxon>
        <taxon>Brachionidae</taxon>
        <taxon>Brachionus</taxon>
    </lineage>
</organism>
<evidence type="ECO:0000313" key="2">
    <source>
        <dbReference type="EMBL" id="CAF1065445.1"/>
    </source>
</evidence>
<accession>A0A814LGH2</accession>
<protein>
    <submittedName>
        <fullName evidence="2">Uncharacterized protein</fullName>
    </submittedName>
</protein>
<name>A0A814LGH2_9BILA</name>
<reference evidence="2" key="1">
    <citation type="submission" date="2021-02" db="EMBL/GenBank/DDBJ databases">
        <authorList>
            <person name="Nowell W R."/>
        </authorList>
    </citation>
    <scope>NUCLEOTIDE SEQUENCE</scope>
    <source>
        <strain evidence="2">Ploen Becks lab</strain>
    </source>
</reference>
<keyword evidence="1" id="KW-0732">Signal</keyword>